<protein>
    <submittedName>
        <fullName evidence="1">Uncharacterized protein</fullName>
    </submittedName>
</protein>
<gene>
    <name evidence="1" type="ORF">L486_02369</name>
</gene>
<dbReference type="Proteomes" id="UP000092583">
    <property type="component" value="Unassembled WGS sequence"/>
</dbReference>
<accession>A0A1B9IVZ4</accession>
<name>A0A1B9IVZ4_9TREE</name>
<keyword evidence="2" id="KW-1185">Reference proteome</keyword>
<proteinExistence type="predicted"/>
<reference evidence="2" key="2">
    <citation type="submission" date="2013-12" db="EMBL/GenBank/DDBJ databases">
        <title>Evolution of pathogenesis and genome organization in the Tremellales.</title>
        <authorList>
            <person name="Cuomo C."/>
            <person name="Litvintseva A."/>
            <person name="Heitman J."/>
            <person name="Chen Y."/>
            <person name="Sun S."/>
            <person name="Springer D."/>
            <person name="Dromer F."/>
            <person name="Young S."/>
            <person name="Zeng Q."/>
            <person name="Chapman S."/>
            <person name="Gujja S."/>
            <person name="Saif S."/>
            <person name="Birren B."/>
        </authorList>
    </citation>
    <scope>NUCLEOTIDE SEQUENCE [LARGE SCALE GENOMIC DNA]</scope>
    <source>
        <strain evidence="2">CBS 10435</strain>
    </source>
</reference>
<sequence>MDFDTIRTRAATSVWDRPSASPSPETQSVNFSRIKRFVASFDLDEQEDSIRKELGIPPFTDYSHQQKVLQGCSVILYDCLQDKEHSKPGHPEFHGKPLLTLFAPTNIAFAAIPPKLKFYLFSSFGEHAQPGGVHSL</sequence>
<organism evidence="1 2">
    <name type="scientific">Kwoniella mangroviensis CBS 10435</name>
    <dbReference type="NCBI Taxonomy" id="1331196"/>
    <lineage>
        <taxon>Eukaryota</taxon>
        <taxon>Fungi</taxon>
        <taxon>Dikarya</taxon>
        <taxon>Basidiomycota</taxon>
        <taxon>Agaricomycotina</taxon>
        <taxon>Tremellomycetes</taxon>
        <taxon>Tremellales</taxon>
        <taxon>Cryptococcaceae</taxon>
        <taxon>Kwoniella</taxon>
    </lineage>
</organism>
<evidence type="ECO:0000313" key="2">
    <source>
        <dbReference type="Proteomes" id="UP000092583"/>
    </source>
</evidence>
<dbReference type="OrthoDB" id="7700931at2759"/>
<reference evidence="1 2" key="1">
    <citation type="submission" date="2013-07" db="EMBL/GenBank/DDBJ databases">
        <title>The Genome Sequence of Kwoniella mangroviensis CBS10435.</title>
        <authorList>
            <consortium name="The Broad Institute Genome Sequencing Platform"/>
            <person name="Cuomo C."/>
            <person name="Litvintseva A."/>
            <person name="Chen Y."/>
            <person name="Heitman J."/>
            <person name="Sun S."/>
            <person name="Springer D."/>
            <person name="Dromer F."/>
            <person name="Young S.K."/>
            <person name="Zeng Q."/>
            <person name="Gargeya S."/>
            <person name="Fitzgerald M."/>
            <person name="Abouelleil A."/>
            <person name="Alvarado L."/>
            <person name="Berlin A.M."/>
            <person name="Chapman S.B."/>
            <person name="Dewar J."/>
            <person name="Goldberg J."/>
            <person name="Griggs A."/>
            <person name="Gujja S."/>
            <person name="Hansen M."/>
            <person name="Howarth C."/>
            <person name="Imamovic A."/>
            <person name="Larimer J."/>
            <person name="McCowan C."/>
            <person name="Murphy C."/>
            <person name="Pearson M."/>
            <person name="Priest M."/>
            <person name="Roberts A."/>
            <person name="Saif S."/>
            <person name="Shea T."/>
            <person name="Sykes S."/>
            <person name="Wortman J."/>
            <person name="Nusbaum C."/>
            <person name="Birren B."/>
        </authorList>
    </citation>
    <scope>NUCLEOTIDE SEQUENCE [LARGE SCALE GENOMIC DNA]</scope>
    <source>
        <strain evidence="1 2">CBS 10435</strain>
    </source>
</reference>
<evidence type="ECO:0000313" key="1">
    <source>
        <dbReference type="EMBL" id="OCF59697.1"/>
    </source>
</evidence>
<dbReference type="STRING" id="1331196.A0A1B9IVZ4"/>
<dbReference type="EMBL" id="KI669460">
    <property type="protein sequence ID" value="OCF59697.1"/>
    <property type="molecule type" value="Genomic_DNA"/>
</dbReference>
<dbReference type="AlphaFoldDB" id="A0A1B9IVZ4"/>